<keyword evidence="12" id="KW-0573">Peptidoglycan synthesis</keyword>
<dbReference type="GO" id="GO:0009002">
    <property type="term" value="F:serine-type D-Ala-D-Ala carboxypeptidase activity"/>
    <property type="evidence" value="ECO:0007669"/>
    <property type="project" value="UniProtKB-EC"/>
</dbReference>
<evidence type="ECO:0000256" key="17">
    <source>
        <dbReference type="ARBA" id="ARBA00049902"/>
    </source>
</evidence>
<gene>
    <name evidence="21" type="ORF">P8935_20315</name>
</gene>
<keyword evidence="13 18" id="KW-0472">Membrane</keyword>
<dbReference type="Pfam" id="PF00905">
    <property type="entry name" value="Transpeptidase"/>
    <property type="match status" value="1"/>
</dbReference>
<evidence type="ECO:0000256" key="16">
    <source>
        <dbReference type="ARBA" id="ARBA00034000"/>
    </source>
</evidence>
<comment type="catalytic activity">
    <reaction evidence="16">
        <text>Preferential cleavage: (Ac)2-L-Lys-D-Ala-|-D-Ala. Also transpeptidation of peptidyl-alanyl moieties that are N-acyl substituents of D-alanine.</text>
        <dbReference type="EC" id="3.4.16.4"/>
    </reaction>
</comment>
<evidence type="ECO:0000256" key="10">
    <source>
        <dbReference type="ARBA" id="ARBA00022801"/>
    </source>
</evidence>
<dbReference type="InterPro" id="IPR050396">
    <property type="entry name" value="Glycosyltr_51/Transpeptidase"/>
</dbReference>
<keyword evidence="9" id="KW-0808">Transferase</keyword>
<evidence type="ECO:0000256" key="15">
    <source>
        <dbReference type="ARBA" id="ARBA00023316"/>
    </source>
</evidence>
<dbReference type="PANTHER" id="PTHR32282">
    <property type="entry name" value="BINDING PROTEIN TRANSPEPTIDASE, PUTATIVE-RELATED"/>
    <property type="match status" value="1"/>
</dbReference>
<dbReference type="InterPro" id="IPR036950">
    <property type="entry name" value="PBP_transglycosylase"/>
</dbReference>
<dbReference type="InterPro" id="IPR001264">
    <property type="entry name" value="Glyco_trans_51"/>
</dbReference>
<feature type="domain" description="Penicillin-binding protein transpeptidase" evidence="19">
    <location>
        <begin position="449"/>
        <end position="706"/>
    </location>
</feature>
<keyword evidence="8" id="KW-0328">Glycosyltransferase</keyword>
<dbReference type="GO" id="GO:0009252">
    <property type="term" value="P:peptidoglycan biosynthetic process"/>
    <property type="evidence" value="ECO:0007669"/>
    <property type="project" value="UniProtKB-KW"/>
</dbReference>
<evidence type="ECO:0000259" key="20">
    <source>
        <dbReference type="Pfam" id="PF00912"/>
    </source>
</evidence>
<dbReference type="Gene3D" id="3.40.710.10">
    <property type="entry name" value="DD-peptidase/beta-lactamase superfamily"/>
    <property type="match status" value="1"/>
</dbReference>
<evidence type="ECO:0000256" key="1">
    <source>
        <dbReference type="ARBA" id="ARBA00004236"/>
    </source>
</evidence>
<evidence type="ECO:0000256" key="9">
    <source>
        <dbReference type="ARBA" id="ARBA00022679"/>
    </source>
</evidence>
<protein>
    <submittedName>
        <fullName evidence="21">Transglycosylase domain-containing protein</fullName>
    </submittedName>
</protein>
<dbReference type="AlphaFoldDB" id="A0AAU7DJG6"/>
<dbReference type="Gene3D" id="1.10.3810.10">
    <property type="entry name" value="Biosynthetic peptidoglycan transglycosylase-like"/>
    <property type="match status" value="1"/>
</dbReference>
<evidence type="ECO:0000256" key="18">
    <source>
        <dbReference type="SAM" id="Phobius"/>
    </source>
</evidence>
<evidence type="ECO:0000256" key="11">
    <source>
        <dbReference type="ARBA" id="ARBA00022960"/>
    </source>
</evidence>
<evidence type="ECO:0000256" key="2">
    <source>
        <dbReference type="ARBA" id="ARBA00004752"/>
    </source>
</evidence>
<dbReference type="RefSeq" id="WP_348262136.1">
    <property type="nucleotide sequence ID" value="NZ_CP121196.1"/>
</dbReference>
<evidence type="ECO:0000256" key="12">
    <source>
        <dbReference type="ARBA" id="ARBA00022984"/>
    </source>
</evidence>
<dbReference type="Pfam" id="PF00912">
    <property type="entry name" value="Transgly"/>
    <property type="match status" value="1"/>
</dbReference>
<dbReference type="InterPro" id="IPR012338">
    <property type="entry name" value="Beta-lactam/transpept-like"/>
</dbReference>
<dbReference type="GO" id="GO:0030288">
    <property type="term" value="C:outer membrane-bounded periplasmic space"/>
    <property type="evidence" value="ECO:0007669"/>
    <property type="project" value="TreeGrafter"/>
</dbReference>
<keyword evidence="15" id="KW-0961">Cell wall biogenesis/degradation</keyword>
<feature type="domain" description="Glycosyl transferase family 51" evidence="20">
    <location>
        <begin position="171"/>
        <end position="343"/>
    </location>
</feature>
<comment type="subcellular location">
    <subcellularLocation>
        <location evidence="1">Cell membrane</location>
    </subcellularLocation>
</comment>
<keyword evidence="7" id="KW-0645">Protease</keyword>
<feature type="transmembrane region" description="Helical" evidence="18">
    <location>
        <begin position="21"/>
        <end position="48"/>
    </location>
</feature>
<evidence type="ECO:0000256" key="4">
    <source>
        <dbReference type="ARBA" id="ARBA00007739"/>
    </source>
</evidence>
<evidence type="ECO:0000259" key="19">
    <source>
        <dbReference type="Pfam" id="PF00905"/>
    </source>
</evidence>
<name>A0AAU7DJG6_9BACT</name>
<dbReference type="PANTHER" id="PTHR32282:SF11">
    <property type="entry name" value="PENICILLIN-BINDING PROTEIN 1B"/>
    <property type="match status" value="1"/>
</dbReference>
<keyword evidence="14" id="KW-0511">Multifunctional enzyme</keyword>
<dbReference type="GO" id="GO:0008360">
    <property type="term" value="P:regulation of cell shape"/>
    <property type="evidence" value="ECO:0007669"/>
    <property type="project" value="UniProtKB-KW"/>
</dbReference>
<comment type="similarity">
    <text evidence="4">In the N-terminal section; belongs to the glycosyltransferase 51 family.</text>
</comment>
<dbReference type="EMBL" id="CP121196">
    <property type="protein sequence ID" value="XBH16906.1"/>
    <property type="molecule type" value="Genomic_DNA"/>
</dbReference>
<keyword evidence="6" id="KW-0121">Carboxypeptidase</keyword>
<keyword evidence="10" id="KW-0378">Hydrolase</keyword>
<comment type="pathway">
    <text evidence="2">Cell wall biogenesis; peptidoglycan biosynthesis.</text>
</comment>
<dbReference type="InterPro" id="IPR023346">
    <property type="entry name" value="Lysozyme-like_dom_sf"/>
</dbReference>
<accession>A0AAU7DJG6</accession>
<dbReference type="GO" id="GO:0008955">
    <property type="term" value="F:peptidoglycan glycosyltransferase activity"/>
    <property type="evidence" value="ECO:0007669"/>
    <property type="project" value="UniProtKB-EC"/>
</dbReference>
<evidence type="ECO:0000256" key="13">
    <source>
        <dbReference type="ARBA" id="ARBA00023136"/>
    </source>
</evidence>
<evidence type="ECO:0000256" key="14">
    <source>
        <dbReference type="ARBA" id="ARBA00023268"/>
    </source>
</evidence>
<dbReference type="GO" id="GO:0006508">
    <property type="term" value="P:proteolysis"/>
    <property type="evidence" value="ECO:0007669"/>
    <property type="project" value="UniProtKB-KW"/>
</dbReference>
<dbReference type="GO" id="GO:0071555">
    <property type="term" value="P:cell wall organization"/>
    <property type="evidence" value="ECO:0007669"/>
    <property type="project" value="UniProtKB-KW"/>
</dbReference>
<evidence type="ECO:0000256" key="7">
    <source>
        <dbReference type="ARBA" id="ARBA00022670"/>
    </source>
</evidence>
<keyword evidence="18" id="KW-1133">Transmembrane helix</keyword>
<dbReference type="SUPFAM" id="SSF56601">
    <property type="entry name" value="beta-lactamase/transpeptidase-like"/>
    <property type="match status" value="1"/>
</dbReference>
<sequence>MALKIRLERPNWKLSRLRLSWSSWVVRGVVGAVLLFGIIGFAVFTHYYNKYARIVDERLKQPLFANTAKIYAAPREVRPGQKISARLIATELREAGYTVDGLSHPSPMGSFAESAQSITVHPGPESYHAPDAATIQTRDGKVDSITDEKGQSLSSYELEPLLITGLSEDANRTKRRLLNYDEIPANLVQAVLAIEDRKFFEHGGVNYFSILSWGWHDLVGDRKHRGGASTLTMQLAKLIFLADTGTIKYKVTQILITFHLEHRFTKKQIFEAYANQINLGQRGSFSIDGFGEASQAYFGKDVRQLDLAECAMLAGIIQRPNYFNPFRHPERTIERRNLVLDSMVETGTINKEQAQRAKAEPLHLASVSSDASEAPYFVDLVRDQLVQKLGDRDFNREGLRIYTSLDPDLQRVATDAMNASLPQIDAQVEKRHARLKKTTEPLVYPQVALIALNPRTGQVLALVGGRDYGKSQVDHAVAHRPTGSIFKPFVYAAAFQTAVEGTMLPGQTALFSPITMLNDQQATYGEGTQYEYTPRNYEGEYYGEMTARLALMRSDNNATIGLASMVGFDRVAALARDAGIKSAQPTPAMAIGSYDATPLDMAGAYTIFSNGGVHIDPWVLASVRTPNGDVVSDYAPTTKQVLDPRVAFLMTNMMEAVLQGNGPAGCKVNGLDYCGTGAGVRNMGFRAPAAGKTGTSHDAWFAGYTSSLLCIVWVGNDDYTPLAHGLEGAAVAAPIWAAFMKYAIQLPQYSDTNEFTPPDGVQLVTIDKATNLLAGPTCPDDFTAAFLDGTAPTDTCDHPPDHRNVLQKIFGLGKPGN</sequence>
<evidence type="ECO:0000256" key="8">
    <source>
        <dbReference type="ARBA" id="ARBA00022676"/>
    </source>
</evidence>
<keyword evidence="5" id="KW-1003">Cell membrane</keyword>
<evidence type="ECO:0000313" key="21">
    <source>
        <dbReference type="EMBL" id="XBH16906.1"/>
    </source>
</evidence>
<evidence type="ECO:0000256" key="5">
    <source>
        <dbReference type="ARBA" id="ARBA00022475"/>
    </source>
</evidence>
<proteinExistence type="inferred from homology"/>
<comment type="similarity">
    <text evidence="3">In the C-terminal section; belongs to the transpeptidase family.</text>
</comment>
<dbReference type="GO" id="GO:0008658">
    <property type="term" value="F:penicillin binding"/>
    <property type="evidence" value="ECO:0007669"/>
    <property type="project" value="InterPro"/>
</dbReference>
<evidence type="ECO:0000256" key="6">
    <source>
        <dbReference type="ARBA" id="ARBA00022645"/>
    </source>
</evidence>
<organism evidence="21">
    <name type="scientific">Telmatobacter sp. DSM 110680</name>
    <dbReference type="NCBI Taxonomy" id="3036704"/>
    <lineage>
        <taxon>Bacteria</taxon>
        <taxon>Pseudomonadati</taxon>
        <taxon>Acidobacteriota</taxon>
        <taxon>Terriglobia</taxon>
        <taxon>Terriglobales</taxon>
        <taxon>Acidobacteriaceae</taxon>
        <taxon>Telmatobacter</taxon>
    </lineage>
</organism>
<comment type="catalytic activity">
    <reaction evidence="17">
        <text>[GlcNAc-(1-&gt;4)-Mur2Ac(oyl-L-Ala-gamma-D-Glu-L-Lys-D-Ala-D-Ala)](n)-di-trans,octa-cis-undecaprenyl diphosphate + beta-D-GlcNAc-(1-&gt;4)-Mur2Ac(oyl-L-Ala-gamma-D-Glu-L-Lys-D-Ala-D-Ala)-di-trans,octa-cis-undecaprenyl diphosphate = [GlcNAc-(1-&gt;4)-Mur2Ac(oyl-L-Ala-gamma-D-Glu-L-Lys-D-Ala-D-Ala)](n+1)-di-trans,octa-cis-undecaprenyl diphosphate + di-trans,octa-cis-undecaprenyl diphosphate + H(+)</text>
        <dbReference type="Rhea" id="RHEA:23708"/>
        <dbReference type="Rhea" id="RHEA-COMP:9602"/>
        <dbReference type="Rhea" id="RHEA-COMP:9603"/>
        <dbReference type="ChEBI" id="CHEBI:15378"/>
        <dbReference type="ChEBI" id="CHEBI:58405"/>
        <dbReference type="ChEBI" id="CHEBI:60033"/>
        <dbReference type="ChEBI" id="CHEBI:78435"/>
        <dbReference type="EC" id="2.4.99.28"/>
    </reaction>
</comment>
<dbReference type="SUPFAM" id="SSF53955">
    <property type="entry name" value="Lysozyme-like"/>
    <property type="match status" value="1"/>
</dbReference>
<evidence type="ECO:0000256" key="3">
    <source>
        <dbReference type="ARBA" id="ARBA00007090"/>
    </source>
</evidence>
<dbReference type="InterPro" id="IPR001460">
    <property type="entry name" value="PCN-bd_Tpept"/>
</dbReference>
<reference evidence="21" key="1">
    <citation type="submission" date="2023-03" db="EMBL/GenBank/DDBJ databases">
        <title>Edaphobacter sp.</title>
        <authorList>
            <person name="Huber K.J."/>
            <person name="Papendorf J."/>
            <person name="Pilke C."/>
            <person name="Bunk B."/>
            <person name="Sproeer C."/>
            <person name="Pester M."/>
        </authorList>
    </citation>
    <scope>NUCLEOTIDE SEQUENCE</scope>
    <source>
        <strain evidence="21">DSM 110680</strain>
    </source>
</reference>
<keyword evidence="18" id="KW-0812">Transmembrane</keyword>
<dbReference type="GO" id="GO:0005886">
    <property type="term" value="C:plasma membrane"/>
    <property type="evidence" value="ECO:0007669"/>
    <property type="project" value="UniProtKB-SubCell"/>
</dbReference>
<keyword evidence="11" id="KW-0133">Cell shape</keyword>